<keyword evidence="5" id="KW-0723">Serine/threonine-protein kinase</keyword>
<proteinExistence type="predicted"/>
<feature type="region of interest" description="Disordered" evidence="13">
    <location>
        <begin position="1"/>
        <end position="21"/>
    </location>
</feature>
<accession>A0ABQ8CL01</accession>
<feature type="region of interest" description="Disordered" evidence="13">
    <location>
        <begin position="283"/>
        <end position="330"/>
    </location>
</feature>
<evidence type="ECO:0000259" key="15">
    <source>
        <dbReference type="PROSITE" id="PS51285"/>
    </source>
</evidence>
<dbReference type="PANTHER" id="PTHR45647:SF109">
    <property type="entry name" value="BNAA07G01480D PROTEIN"/>
    <property type="match status" value="1"/>
</dbReference>
<dbReference type="Pfam" id="PF00433">
    <property type="entry name" value="Pkinase_C"/>
    <property type="match status" value="1"/>
</dbReference>
<reference evidence="17 18" key="1">
    <citation type="submission" date="2021-05" db="EMBL/GenBank/DDBJ databases">
        <title>Genome Assembly of Synthetic Allotetraploid Brassica napus Reveals Homoeologous Exchanges between Subgenomes.</title>
        <authorList>
            <person name="Davis J.T."/>
        </authorList>
    </citation>
    <scope>NUCLEOTIDE SEQUENCE [LARGE SCALE GENOMIC DNA]</scope>
    <source>
        <strain evidence="18">cv. Da-Ae</strain>
        <tissue evidence="17">Seedling</tissue>
    </source>
</reference>
<dbReference type="InterPro" id="IPR014729">
    <property type="entry name" value="Rossmann-like_a/b/a_fold"/>
</dbReference>
<evidence type="ECO:0000259" key="14">
    <source>
        <dbReference type="PROSITE" id="PS50011"/>
    </source>
</evidence>
<dbReference type="InterPro" id="IPR013083">
    <property type="entry name" value="Znf_RING/FYVE/PHD"/>
</dbReference>
<dbReference type="InterPro" id="IPR003613">
    <property type="entry name" value="Ubox_domain"/>
</dbReference>
<dbReference type="PROSITE" id="PS00107">
    <property type="entry name" value="PROTEIN_KINASE_ATP"/>
    <property type="match status" value="2"/>
</dbReference>
<feature type="binding site" evidence="12">
    <location>
        <position position="915"/>
    </location>
    <ligand>
        <name>ATP</name>
        <dbReference type="ChEBI" id="CHEBI:30616"/>
    </ligand>
</feature>
<feature type="region of interest" description="Disordered" evidence="13">
    <location>
        <begin position="1269"/>
        <end position="1288"/>
    </location>
</feature>
<evidence type="ECO:0000256" key="9">
    <source>
        <dbReference type="ARBA" id="ARBA00022777"/>
    </source>
</evidence>
<dbReference type="InterPro" id="IPR008271">
    <property type="entry name" value="Ser/Thr_kinase_AS"/>
</dbReference>
<gene>
    <name evidence="17" type="ORF">HID58_024691</name>
</gene>
<dbReference type="Pfam" id="PF04564">
    <property type="entry name" value="U-box"/>
    <property type="match status" value="1"/>
</dbReference>
<name>A0ABQ8CL01_BRANA</name>
<comment type="pathway">
    <text evidence="3">Protein modification; protein ubiquitination.</text>
</comment>
<evidence type="ECO:0000256" key="6">
    <source>
        <dbReference type="ARBA" id="ARBA00022553"/>
    </source>
</evidence>
<dbReference type="PANTHER" id="PTHR45647">
    <property type="entry name" value="OS02G0152300 PROTEIN"/>
    <property type="match status" value="1"/>
</dbReference>
<evidence type="ECO:0000256" key="13">
    <source>
        <dbReference type="SAM" id="MobiDB-lite"/>
    </source>
</evidence>
<keyword evidence="11 12" id="KW-0067">ATP-binding</keyword>
<dbReference type="SUPFAM" id="SSF57850">
    <property type="entry name" value="RING/U-box"/>
    <property type="match status" value="1"/>
</dbReference>
<keyword evidence="18" id="KW-1185">Reference proteome</keyword>
<evidence type="ECO:0000256" key="5">
    <source>
        <dbReference type="ARBA" id="ARBA00022527"/>
    </source>
</evidence>
<feature type="domain" description="U-box" evidence="16">
    <location>
        <begin position="745"/>
        <end position="818"/>
    </location>
</feature>
<dbReference type="CDD" id="cd21742">
    <property type="entry name" value="MobB_NDR_LATS-like"/>
    <property type="match status" value="1"/>
</dbReference>
<keyword evidence="7" id="KW-0808">Transferase</keyword>
<dbReference type="SUPFAM" id="SSF52402">
    <property type="entry name" value="Adenine nucleotide alpha hydrolases-like"/>
    <property type="match status" value="1"/>
</dbReference>
<evidence type="ECO:0000313" key="18">
    <source>
        <dbReference type="Proteomes" id="UP000824890"/>
    </source>
</evidence>
<dbReference type="InterPro" id="IPR001245">
    <property type="entry name" value="Ser-Thr/Tyr_kinase_cat_dom"/>
</dbReference>
<evidence type="ECO:0000256" key="1">
    <source>
        <dbReference type="ARBA" id="ARBA00000900"/>
    </source>
</evidence>
<dbReference type="Proteomes" id="UP000824890">
    <property type="component" value="Unassembled WGS sequence"/>
</dbReference>
<dbReference type="EMBL" id="JAGKQM010000007">
    <property type="protein sequence ID" value="KAH0917031.1"/>
    <property type="molecule type" value="Genomic_DNA"/>
</dbReference>
<organism evidence="17 18">
    <name type="scientific">Brassica napus</name>
    <name type="common">Rape</name>
    <dbReference type="NCBI Taxonomy" id="3708"/>
    <lineage>
        <taxon>Eukaryota</taxon>
        <taxon>Viridiplantae</taxon>
        <taxon>Streptophyta</taxon>
        <taxon>Embryophyta</taxon>
        <taxon>Tracheophyta</taxon>
        <taxon>Spermatophyta</taxon>
        <taxon>Magnoliopsida</taxon>
        <taxon>eudicotyledons</taxon>
        <taxon>Gunneridae</taxon>
        <taxon>Pentapetalae</taxon>
        <taxon>rosids</taxon>
        <taxon>malvids</taxon>
        <taxon>Brassicales</taxon>
        <taxon>Brassicaceae</taxon>
        <taxon>Brassiceae</taxon>
        <taxon>Brassica</taxon>
    </lineage>
</organism>
<evidence type="ECO:0000256" key="12">
    <source>
        <dbReference type="PROSITE-ProRule" id="PRU10141"/>
    </source>
</evidence>
<dbReference type="SMART" id="SM00133">
    <property type="entry name" value="S_TK_X"/>
    <property type="match status" value="1"/>
</dbReference>
<dbReference type="CDD" id="cd01989">
    <property type="entry name" value="USP_STK_Ubox_N"/>
    <property type="match status" value="1"/>
</dbReference>
<dbReference type="InterPro" id="IPR051348">
    <property type="entry name" value="U-box_ubiquitin_ligases"/>
</dbReference>
<sequence>MVEMLTQKGREMSSGGGGGPKADEGELYVAVAVKGIIGDKLGGAGSRRAVRWAVDNLLPKADRFVMIHVIPPISTIPTPNGERLPLEEVEERLVEMYVRDVKQEFETVFVPFLKMCKSNRTKVETLLIEYDDPAKALLRFIYKSGVNSLVMGSFNSNIFTRRAKSPGVPLTVLTYAPETCEVYIVCRDRITTKSMDPLINAAPCTSPKAAATARRFLKDGAASFHTVQTQTSSVPGESIEVGTRRSASAKELRLEALSLAIREPETPQSSKASSATVQDVIRRRGGSDIPQLNYSDFDETSEQKSSIENIVKEQRDSSPPPATSRKSKKVEIEAEVERLKKELQNTVVKYKQACEELFSTQNKVQVMSSECSKDARRVNNAVEKEVLHRKTAALEKERHMKAIKEVEAAKALLAREYCQRQIAEVNALKNYLEKKKVIDQLLGTDQRYRKYTIEEIFIATEGFSPEKVIGEGGYGKVYRCSLDSTPAAVKVVRLDTPEKKQEFLKEVEVLSQLRHPHVVLLLGACPENGCLVYEYLENGSLEEYIFHQKNKPPLPWFIRFRVIFEVACGLAFLHSSKPEPIVHRDLKPGNILLNRNYVSKIADVGLAKLVTDVAPDNVTMYRHSVLAGTLHYIDPEYHRTGTIRLKSDLYAFGIIILQLLTARQPNGLVHAVENAVNKGTLTEMLDKSVTDWPLAETEELARIGLKCAEFRCRDRPDLKEEVIPVLKRLVETANSKIKKERSNLRAPSHYFCPILREIMEEPEIAADGFTYEKKAILAWLEKHNISPVTRQKLDHFKLTPNNTLRSAIHDWKSRVRFSNAVVNITGLVSNSTLEKVAAAKKRLVLEQKIASLDVSEKEQLELLEDLQRKETEYTRLMRNRLCVDDFDLLSIIGRGAFGEVRLCREKKTGNIYAMKKLKKSEMLSRGQVEHVRSERNLLAEVASDCIVKLYYSFQDPEYLYLIMEYLSGGDVMTLLMREETLTETVARFYIAQSILAIESIHKHNYVHRDIKPDNLLLDKHGHMKLSDFGLCKPLDCRNISAMNVNEPLNDENTNESIDDDENCSIGRRGRRWKSPLEQLQHWQINRRKLAYSTVGTPDYIAPEVLLKKGYGVEWSLGAIMYEMLVGYPPFYSDDPVTTCRKIVSWRTQLVFPDDARLTPEARDLICSLLCDSDHRLGSHGAGAEQIKAHPWFKDVEWEKLYEMDAAFKPVVNGELDTQNFMKFDEVDCPKPTRTGSGPSWKVSITPQNINFVGYTYRNFDAVRSSHHSLDIKGSLSPPRSSTDSTRSDSAIDYALLSTVDASQQ</sequence>
<keyword evidence="10" id="KW-0833">Ubl conjugation pathway</keyword>
<comment type="function">
    <text evidence="2">Functions as an E3 ubiquitin ligase.</text>
</comment>
<comment type="caution">
    <text evidence="17">The sequence shown here is derived from an EMBL/GenBank/DDBJ whole genome shotgun (WGS) entry which is preliminary data.</text>
</comment>
<keyword evidence="9" id="KW-0418">Kinase</keyword>
<dbReference type="Gene3D" id="3.30.40.10">
    <property type="entry name" value="Zinc/RING finger domain, C3HC4 (zinc finger)"/>
    <property type="match status" value="1"/>
</dbReference>
<evidence type="ECO:0000256" key="4">
    <source>
        <dbReference type="ARBA" id="ARBA00012483"/>
    </source>
</evidence>
<dbReference type="PROSITE" id="PS00108">
    <property type="entry name" value="PROTEIN_KINASE_ST"/>
    <property type="match status" value="2"/>
</dbReference>
<evidence type="ECO:0000256" key="2">
    <source>
        <dbReference type="ARBA" id="ARBA00003861"/>
    </source>
</evidence>
<dbReference type="Gene3D" id="3.40.50.620">
    <property type="entry name" value="HUPs"/>
    <property type="match status" value="1"/>
</dbReference>
<dbReference type="EC" id="2.3.2.27" evidence="4"/>
<feature type="domain" description="AGC-kinase C-terminal" evidence="15">
    <location>
        <begin position="1193"/>
        <end position="1266"/>
    </location>
</feature>
<evidence type="ECO:0000256" key="10">
    <source>
        <dbReference type="ARBA" id="ARBA00022786"/>
    </source>
</evidence>
<comment type="catalytic activity">
    <reaction evidence="1">
        <text>S-ubiquitinyl-[E2 ubiquitin-conjugating enzyme]-L-cysteine + [acceptor protein]-L-lysine = [E2 ubiquitin-conjugating enzyme]-L-cysteine + N(6)-ubiquitinyl-[acceptor protein]-L-lysine.</text>
        <dbReference type="EC" id="2.3.2.27"/>
    </reaction>
</comment>
<dbReference type="Pfam" id="PF07714">
    <property type="entry name" value="PK_Tyr_Ser-Thr"/>
    <property type="match status" value="1"/>
</dbReference>
<evidence type="ECO:0000256" key="7">
    <source>
        <dbReference type="ARBA" id="ARBA00022679"/>
    </source>
</evidence>
<keyword evidence="6" id="KW-0597">Phosphoprotein</keyword>
<feature type="domain" description="Protein kinase" evidence="14">
    <location>
        <begin position="886"/>
        <end position="1192"/>
    </location>
</feature>
<evidence type="ECO:0000256" key="11">
    <source>
        <dbReference type="ARBA" id="ARBA00022840"/>
    </source>
</evidence>
<dbReference type="PROSITE" id="PS51285">
    <property type="entry name" value="AGC_KINASE_CTER"/>
    <property type="match status" value="1"/>
</dbReference>
<dbReference type="InterPro" id="IPR017441">
    <property type="entry name" value="Protein_kinase_ATP_BS"/>
</dbReference>
<feature type="binding site" evidence="12">
    <location>
        <position position="490"/>
    </location>
    <ligand>
        <name>ATP</name>
        <dbReference type="ChEBI" id="CHEBI:30616"/>
    </ligand>
</feature>
<dbReference type="Gene3D" id="1.10.510.10">
    <property type="entry name" value="Transferase(Phosphotransferase) domain 1"/>
    <property type="match status" value="2"/>
</dbReference>
<dbReference type="SMART" id="SM00220">
    <property type="entry name" value="S_TKc"/>
    <property type="match status" value="2"/>
</dbReference>
<dbReference type="InterPro" id="IPR011009">
    <property type="entry name" value="Kinase-like_dom_sf"/>
</dbReference>
<evidence type="ECO:0000259" key="16">
    <source>
        <dbReference type="PROSITE" id="PS51698"/>
    </source>
</evidence>
<evidence type="ECO:0000313" key="17">
    <source>
        <dbReference type="EMBL" id="KAH0917031.1"/>
    </source>
</evidence>
<dbReference type="CDD" id="cd16655">
    <property type="entry name" value="RING-Ubox_WDSUB1-like"/>
    <property type="match status" value="1"/>
</dbReference>
<dbReference type="CDD" id="cd05599">
    <property type="entry name" value="STKc_NDR_like"/>
    <property type="match status" value="1"/>
</dbReference>
<keyword evidence="8 12" id="KW-0547">Nucleotide-binding</keyword>
<evidence type="ECO:0000256" key="3">
    <source>
        <dbReference type="ARBA" id="ARBA00004906"/>
    </source>
</evidence>
<evidence type="ECO:0000256" key="8">
    <source>
        <dbReference type="ARBA" id="ARBA00022741"/>
    </source>
</evidence>
<dbReference type="Gene3D" id="3.30.200.20">
    <property type="entry name" value="Phosphorylase Kinase, domain 1"/>
    <property type="match status" value="2"/>
</dbReference>
<dbReference type="PROSITE" id="PS51698">
    <property type="entry name" value="U_BOX"/>
    <property type="match status" value="1"/>
</dbReference>
<dbReference type="PROSITE" id="PS50011">
    <property type="entry name" value="PROTEIN_KINASE_DOM"/>
    <property type="match status" value="2"/>
</dbReference>
<dbReference type="InterPro" id="IPR000719">
    <property type="entry name" value="Prot_kinase_dom"/>
</dbReference>
<feature type="compositionally biased region" description="Low complexity" evidence="13">
    <location>
        <begin position="1276"/>
        <end position="1288"/>
    </location>
</feature>
<dbReference type="InterPro" id="IPR017892">
    <property type="entry name" value="Pkinase_C"/>
</dbReference>
<dbReference type="SUPFAM" id="SSF56112">
    <property type="entry name" value="Protein kinase-like (PK-like)"/>
    <property type="match status" value="2"/>
</dbReference>
<dbReference type="InterPro" id="IPR059233">
    <property type="entry name" value="MobB_NdrA/B/Cbk1"/>
</dbReference>
<feature type="domain" description="Protein kinase" evidence="14">
    <location>
        <begin position="463"/>
        <end position="726"/>
    </location>
</feature>
<dbReference type="InterPro" id="IPR000961">
    <property type="entry name" value="AGC-kinase_C"/>
</dbReference>
<dbReference type="SMART" id="SM00504">
    <property type="entry name" value="Ubox"/>
    <property type="match status" value="1"/>
</dbReference>
<dbReference type="Pfam" id="PF00069">
    <property type="entry name" value="Pkinase"/>
    <property type="match status" value="2"/>
</dbReference>
<protein>
    <recommendedName>
        <fullName evidence="4">RING-type E3 ubiquitin transferase</fullName>
        <ecNumber evidence="4">2.3.2.27</ecNumber>
    </recommendedName>
</protein>